<comment type="similarity">
    <text evidence="1 7 8">Belongs to the universal ribosomal protein uL3 family.</text>
</comment>
<comment type="caution">
    <text evidence="11">The sequence shown here is derived from an EMBL/GenBank/DDBJ whole genome shotgun (WGS) entry which is preliminary data.</text>
</comment>
<protein>
    <recommendedName>
        <fullName evidence="6 7">Large ribosomal subunit protein uL3</fullName>
    </recommendedName>
</protein>
<evidence type="ECO:0000313" key="12">
    <source>
        <dbReference type="Proteomes" id="UP000658720"/>
    </source>
</evidence>
<dbReference type="Gene3D" id="3.30.160.810">
    <property type="match status" value="1"/>
</dbReference>
<comment type="subunit">
    <text evidence="7 9">Part of the 50S ribosomal subunit. Forms a cluster with proteins L14 and L19.</text>
</comment>
<dbReference type="Gene3D" id="2.40.30.10">
    <property type="entry name" value="Translation factors"/>
    <property type="match status" value="1"/>
</dbReference>
<dbReference type="InterPro" id="IPR000597">
    <property type="entry name" value="Ribosomal_uL3"/>
</dbReference>
<evidence type="ECO:0000256" key="4">
    <source>
        <dbReference type="ARBA" id="ARBA00022980"/>
    </source>
</evidence>
<name>A0ABR9VRT8_9SYNC</name>
<organism evidence="11 12">
    <name type="scientific">Synechocystis salina LEGE 00031</name>
    <dbReference type="NCBI Taxonomy" id="1828736"/>
    <lineage>
        <taxon>Bacteria</taxon>
        <taxon>Bacillati</taxon>
        <taxon>Cyanobacteriota</taxon>
        <taxon>Cyanophyceae</taxon>
        <taxon>Synechococcales</taxon>
        <taxon>Merismopediaceae</taxon>
        <taxon>Synechocystis</taxon>
    </lineage>
</organism>
<evidence type="ECO:0000256" key="9">
    <source>
        <dbReference type="RuleBase" id="RU003906"/>
    </source>
</evidence>
<dbReference type="HAMAP" id="MF_01325_B">
    <property type="entry name" value="Ribosomal_uL3_B"/>
    <property type="match status" value="1"/>
</dbReference>
<proteinExistence type="inferred from homology"/>
<keyword evidence="2 7" id="KW-0699">rRNA-binding</keyword>
<dbReference type="SUPFAM" id="SSF50447">
    <property type="entry name" value="Translation proteins"/>
    <property type="match status" value="1"/>
</dbReference>
<evidence type="ECO:0000313" key="11">
    <source>
        <dbReference type="EMBL" id="MBE9252966.1"/>
    </source>
</evidence>
<dbReference type="Proteomes" id="UP000658720">
    <property type="component" value="Unassembled WGS sequence"/>
</dbReference>
<feature type="region of interest" description="Disordered" evidence="10">
    <location>
        <begin position="135"/>
        <end position="155"/>
    </location>
</feature>
<accession>A0ABR9VRT8</accession>
<evidence type="ECO:0000256" key="3">
    <source>
        <dbReference type="ARBA" id="ARBA00022884"/>
    </source>
</evidence>
<dbReference type="PANTHER" id="PTHR11229:SF16">
    <property type="entry name" value="LARGE RIBOSOMAL SUBUNIT PROTEIN UL3C"/>
    <property type="match status" value="1"/>
</dbReference>
<dbReference type="InterPro" id="IPR009000">
    <property type="entry name" value="Transl_B-barrel_sf"/>
</dbReference>
<sequence>MSIGILGTKLGMTQIFDQESGISIPVTVVQAGPCPVTQVKTQDTDGYNAVQVGFLPVKEKALSKPELGHLKKSNTDPVRHLKEYRLTEAPSLQAGDAVTADIFQAGDLVDVAGQSMGRGFAGYQKRHNFRRGNMTHGSKNHRLPGSTGAGTTPGRVYPGKRMAGQYGASQVTVRRLTVVRVDAERNLLIIKGALPGKPGTLLNITPAKTVGRG</sequence>
<evidence type="ECO:0000256" key="2">
    <source>
        <dbReference type="ARBA" id="ARBA00022730"/>
    </source>
</evidence>
<evidence type="ECO:0000256" key="8">
    <source>
        <dbReference type="RuleBase" id="RU003905"/>
    </source>
</evidence>
<dbReference type="InterPro" id="IPR019926">
    <property type="entry name" value="Ribosomal_uL3_CS"/>
</dbReference>
<evidence type="ECO:0000256" key="10">
    <source>
        <dbReference type="SAM" id="MobiDB-lite"/>
    </source>
</evidence>
<keyword evidence="5 7" id="KW-0687">Ribonucleoprotein</keyword>
<comment type="function">
    <text evidence="7 9">One of the primary rRNA binding proteins, it binds directly near the 3'-end of the 23S rRNA, where it nucleates assembly of the 50S subunit.</text>
</comment>
<dbReference type="InterPro" id="IPR019927">
    <property type="entry name" value="Ribosomal_uL3_bac/org-type"/>
</dbReference>
<keyword evidence="3 7" id="KW-0694">RNA-binding</keyword>
<dbReference type="RefSeq" id="WP_190596128.1">
    <property type="nucleotide sequence ID" value="NZ_JADEVV010000007.1"/>
</dbReference>
<dbReference type="PANTHER" id="PTHR11229">
    <property type="entry name" value="50S RIBOSOMAL PROTEIN L3"/>
    <property type="match status" value="1"/>
</dbReference>
<dbReference type="EMBL" id="JADEVV010000007">
    <property type="protein sequence ID" value="MBE9252966.1"/>
    <property type="molecule type" value="Genomic_DNA"/>
</dbReference>
<keyword evidence="12" id="KW-1185">Reference proteome</keyword>
<dbReference type="Pfam" id="PF00297">
    <property type="entry name" value="Ribosomal_L3"/>
    <property type="match status" value="1"/>
</dbReference>
<evidence type="ECO:0000256" key="5">
    <source>
        <dbReference type="ARBA" id="ARBA00023274"/>
    </source>
</evidence>
<dbReference type="GO" id="GO:0005840">
    <property type="term" value="C:ribosome"/>
    <property type="evidence" value="ECO:0007669"/>
    <property type="project" value="UniProtKB-KW"/>
</dbReference>
<evidence type="ECO:0000256" key="1">
    <source>
        <dbReference type="ARBA" id="ARBA00006540"/>
    </source>
</evidence>
<keyword evidence="4 7" id="KW-0689">Ribosomal protein</keyword>
<evidence type="ECO:0000256" key="6">
    <source>
        <dbReference type="ARBA" id="ARBA00035243"/>
    </source>
</evidence>
<reference evidence="11 12" key="1">
    <citation type="submission" date="2020-10" db="EMBL/GenBank/DDBJ databases">
        <authorList>
            <person name="Castelo-Branco R."/>
            <person name="Eusebio N."/>
            <person name="Adriana R."/>
            <person name="Vieira A."/>
            <person name="Brugerolle De Fraissinette N."/>
            <person name="Rezende De Castro R."/>
            <person name="Schneider M.P."/>
            <person name="Vasconcelos V."/>
            <person name="Leao P.N."/>
        </authorList>
    </citation>
    <scope>NUCLEOTIDE SEQUENCE [LARGE SCALE GENOMIC DNA]</scope>
    <source>
        <strain evidence="11 12">LEGE 00031</strain>
    </source>
</reference>
<gene>
    <name evidence="7" type="primary">rplC</name>
    <name evidence="7" type="synonym">rpl3</name>
    <name evidence="11" type="ORF">IQ217_03650</name>
</gene>
<dbReference type="PROSITE" id="PS00474">
    <property type="entry name" value="RIBOSOMAL_L3"/>
    <property type="match status" value="1"/>
</dbReference>
<evidence type="ECO:0000256" key="7">
    <source>
        <dbReference type="HAMAP-Rule" id="MF_01325"/>
    </source>
</evidence>
<dbReference type="NCBIfam" id="TIGR03625">
    <property type="entry name" value="L3_bact"/>
    <property type="match status" value="1"/>
</dbReference>